<dbReference type="InterPro" id="IPR050595">
    <property type="entry name" value="Bact_response_regulator"/>
</dbReference>
<feature type="modified residue" description="4-aspartylphosphate" evidence="2">
    <location>
        <position position="60"/>
    </location>
</feature>
<feature type="domain" description="Response regulatory" evidence="4">
    <location>
        <begin position="10"/>
        <end position="125"/>
    </location>
</feature>
<sequence>MPPYPPAEIRVLAVDDDPGLLDIIRIFLESTGNIVVSRDMCARDALYTLETEYFDVCISDFDMPGMNGVQFIRKIREDGYDLPCILMTGNRRKEVHDAALGAGAWCVIQKGGKGPAFFSELAEAVKEAAERGPTSGYPGVRTSDGGRDVRLTVKGGADVS</sequence>
<dbReference type="GeneID" id="76423712"/>
<protein>
    <submittedName>
        <fullName evidence="5">Response regulator</fullName>
    </submittedName>
</protein>
<feature type="region of interest" description="Disordered" evidence="3">
    <location>
        <begin position="129"/>
        <end position="160"/>
    </location>
</feature>
<dbReference type="AlphaFoldDB" id="A0A8A3S599"/>
<proteinExistence type="predicted"/>
<evidence type="ECO:0000313" key="5">
    <source>
        <dbReference type="EMBL" id="QSZ66911.1"/>
    </source>
</evidence>
<evidence type="ECO:0000256" key="1">
    <source>
        <dbReference type="ARBA" id="ARBA00022553"/>
    </source>
</evidence>
<dbReference type="InterPro" id="IPR011006">
    <property type="entry name" value="CheY-like_superfamily"/>
</dbReference>
<dbReference type="SMART" id="SM00448">
    <property type="entry name" value="REC"/>
    <property type="match status" value="1"/>
</dbReference>
<keyword evidence="1 2" id="KW-0597">Phosphoprotein</keyword>
<reference evidence="5" key="2">
    <citation type="submission" date="2019-02" db="EMBL/GenBank/DDBJ databases">
        <authorList>
            <person name="Chen S.-C."/>
            <person name="Chien H.-H."/>
            <person name="Lai M.-C."/>
        </authorList>
    </citation>
    <scope>NUCLEOTIDE SEQUENCE</scope>
    <source>
        <strain evidence="5">N2F9704</strain>
    </source>
</reference>
<evidence type="ECO:0000259" key="4">
    <source>
        <dbReference type="PROSITE" id="PS50110"/>
    </source>
</evidence>
<reference evidence="5" key="1">
    <citation type="journal article" date="2001" name="Int. J. Syst. Evol. Microbiol.">
        <title>Methanofollis aquaemaris sp. nov., a methanogen isolated from an aquaculture fish pond.</title>
        <authorList>
            <person name="Lai M.C."/>
            <person name="Chen S.C."/>
        </authorList>
    </citation>
    <scope>NUCLEOTIDE SEQUENCE</scope>
    <source>
        <strain evidence="5">N2F9704</strain>
    </source>
</reference>
<dbReference type="GO" id="GO:0000160">
    <property type="term" value="P:phosphorelay signal transduction system"/>
    <property type="evidence" value="ECO:0007669"/>
    <property type="project" value="InterPro"/>
</dbReference>
<dbReference type="Proteomes" id="UP001042704">
    <property type="component" value="Chromosome"/>
</dbReference>
<dbReference type="PROSITE" id="PS50110">
    <property type="entry name" value="RESPONSE_REGULATORY"/>
    <property type="match status" value="1"/>
</dbReference>
<dbReference type="Pfam" id="PF00072">
    <property type="entry name" value="Response_reg"/>
    <property type="match status" value="1"/>
</dbReference>
<organism evidence="5 6">
    <name type="scientific">Methanofollis aquaemaris</name>
    <dbReference type="NCBI Taxonomy" id="126734"/>
    <lineage>
        <taxon>Archaea</taxon>
        <taxon>Methanobacteriati</taxon>
        <taxon>Methanobacteriota</taxon>
        <taxon>Stenosarchaea group</taxon>
        <taxon>Methanomicrobia</taxon>
        <taxon>Methanomicrobiales</taxon>
        <taxon>Methanomicrobiaceae</taxon>
        <taxon>Methanofollis</taxon>
    </lineage>
</organism>
<dbReference type="EMBL" id="CP036172">
    <property type="protein sequence ID" value="QSZ66911.1"/>
    <property type="molecule type" value="Genomic_DNA"/>
</dbReference>
<keyword evidence="6" id="KW-1185">Reference proteome</keyword>
<dbReference type="KEGG" id="maqe:RJ40_05095"/>
<evidence type="ECO:0000256" key="3">
    <source>
        <dbReference type="SAM" id="MobiDB-lite"/>
    </source>
</evidence>
<dbReference type="RefSeq" id="WP_265582279.1">
    <property type="nucleotide sequence ID" value="NZ_CP036172.1"/>
</dbReference>
<evidence type="ECO:0000256" key="2">
    <source>
        <dbReference type="PROSITE-ProRule" id="PRU00169"/>
    </source>
</evidence>
<dbReference type="PANTHER" id="PTHR44591">
    <property type="entry name" value="STRESS RESPONSE REGULATOR PROTEIN 1"/>
    <property type="match status" value="1"/>
</dbReference>
<dbReference type="SUPFAM" id="SSF52172">
    <property type="entry name" value="CheY-like"/>
    <property type="match status" value="1"/>
</dbReference>
<gene>
    <name evidence="5" type="ORF">RJ40_05095</name>
</gene>
<dbReference type="Gene3D" id="3.40.50.2300">
    <property type="match status" value="1"/>
</dbReference>
<accession>A0A8A3S599</accession>
<dbReference type="CDD" id="cd00156">
    <property type="entry name" value="REC"/>
    <property type="match status" value="1"/>
</dbReference>
<dbReference type="PANTHER" id="PTHR44591:SF25">
    <property type="entry name" value="CHEMOTAXIS TWO-COMPONENT RESPONSE REGULATOR"/>
    <property type="match status" value="1"/>
</dbReference>
<evidence type="ECO:0000313" key="6">
    <source>
        <dbReference type="Proteomes" id="UP001042704"/>
    </source>
</evidence>
<name>A0A8A3S599_9EURY</name>
<dbReference type="InterPro" id="IPR001789">
    <property type="entry name" value="Sig_transdc_resp-reg_receiver"/>
</dbReference>